<dbReference type="Proteomes" id="UP001189429">
    <property type="component" value="Unassembled WGS sequence"/>
</dbReference>
<keyword evidence="2" id="KW-1185">Reference proteome</keyword>
<gene>
    <name evidence="1" type="ORF">PCOR1329_LOCUS42734</name>
</gene>
<proteinExistence type="predicted"/>
<accession>A0ABN9TVM4</accession>
<evidence type="ECO:0000313" key="2">
    <source>
        <dbReference type="Proteomes" id="UP001189429"/>
    </source>
</evidence>
<dbReference type="EMBL" id="CAUYUJ010015136">
    <property type="protein sequence ID" value="CAK0850302.1"/>
    <property type="molecule type" value="Genomic_DNA"/>
</dbReference>
<protein>
    <submittedName>
        <fullName evidence="1">Uncharacterized protein</fullName>
    </submittedName>
</protein>
<name>A0ABN9TVM4_9DINO</name>
<organism evidence="1 2">
    <name type="scientific">Prorocentrum cordatum</name>
    <dbReference type="NCBI Taxonomy" id="2364126"/>
    <lineage>
        <taxon>Eukaryota</taxon>
        <taxon>Sar</taxon>
        <taxon>Alveolata</taxon>
        <taxon>Dinophyceae</taxon>
        <taxon>Prorocentrales</taxon>
        <taxon>Prorocentraceae</taxon>
        <taxon>Prorocentrum</taxon>
    </lineage>
</organism>
<evidence type="ECO:0000313" key="1">
    <source>
        <dbReference type="EMBL" id="CAK0850302.1"/>
    </source>
</evidence>
<sequence>MFNKEGLALADKSVVLCSDHATAKSVAKRLKARGILISPVLQTSYLGVGKSTSVSGRLSQGKVVLDLGVGYAAWATYGAWARPPSRRERREPCSLGGGVRRCRLPVPSSPWASDAMAQGSCFTRARGQEDCTLLWSPAVGTFVA</sequence>
<reference evidence="1" key="1">
    <citation type="submission" date="2023-10" db="EMBL/GenBank/DDBJ databases">
        <authorList>
            <person name="Chen Y."/>
            <person name="Shah S."/>
            <person name="Dougan E. K."/>
            <person name="Thang M."/>
            <person name="Chan C."/>
        </authorList>
    </citation>
    <scope>NUCLEOTIDE SEQUENCE [LARGE SCALE GENOMIC DNA]</scope>
</reference>
<comment type="caution">
    <text evidence="1">The sequence shown here is derived from an EMBL/GenBank/DDBJ whole genome shotgun (WGS) entry which is preliminary data.</text>
</comment>